<dbReference type="AlphaFoldDB" id="A0AA91GK36"/>
<organism evidence="1 2">
    <name type="scientific">Enterococcus silesiacus</name>
    <dbReference type="NCBI Taxonomy" id="332949"/>
    <lineage>
        <taxon>Bacteria</taxon>
        <taxon>Bacillati</taxon>
        <taxon>Bacillota</taxon>
        <taxon>Bacilli</taxon>
        <taxon>Lactobacillales</taxon>
        <taxon>Enterococcaceae</taxon>
        <taxon>Enterococcus</taxon>
    </lineage>
</organism>
<name>A0AA91GK36_9ENTE</name>
<gene>
    <name evidence="1" type="ORF">RV15_GL001305</name>
</gene>
<dbReference type="EMBL" id="JXLC01000002">
    <property type="protein sequence ID" value="OJG93273.1"/>
    <property type="molecule type" value="Genomic_DNA"/>
</dbReference>
<dbReference type="Proteomes" id="UP000183039">
    <property type="component" value="Unassembled WGS sequence"/>
</dbReference>
<comment type="caution">
    <text evidence="1">The sequence shown here is derived from an EMBL/GenBank/DDBJ whole genome shotgun (WGS) entry which is preliminary data.</text>
</comment>
<evidence type="ECO:0000313" key="2">
    <source>
        <dbReference type="Proteomes" id="UP000183039"/>
    </source>
</evidence>
<reference evidence="1 2" key="1">
    <citation type="submission" date="2014-12" db="EMBL/GenBank/DDBJ databases">
        <title>Draft genome sequences of 29 type strains of Enterococci.</title>
        <authorList>
            <person name="Zhong Z."/>
            <person name="Sun Z."/>
            <person name="Liu W."/>
            <person name="Zhang W."/>
            <person name="Zhang H."/>
        </authorList>
    </citation>
    <scope>NUCLEOTIDE SEQUENCE [LARGE SCALE GENOMIC DNA]</scope>
    <source>
        <strain evidence="1 2">DSM 22801</strain>
    </source>
</reference>
<sequence>MPVTKSATVNFSVEAERARSAFKFRREENGKETRNALD</sequence>
<evidence type="ECO:0000313" key="1">
    <source>
        <dbReference type="EMBL" id="OJG93273.1"/>
    </source>
</evidence>
<accession>A0AA91GK36</accession>
<protein>
    <submittedName>
        <fullName evidence="1">Uncharacterized protein</fullName>
    </submittedName>
</protein>
<proteinExistence type="predicted"/>